<organism evidence="1 2">
    <name type="scientific">Photobacterium leiognathi lrivu.4.1</name>
    <dbReference type="NCBI Taxonomy" id="1248232"/>
    <lineage>
        <taxon>Bacteria</taxon>
        <taxon>Pseudomonadati</taxon>
        <taxon>Pseudomonadota</taxon>
        <taxon>Gammaproteobacteria</taxon>
        <taxon>Vibrionales</taxon>
        <taxon>Vibrionaceae</taxon>
        <taxon>Photobacterium</taxon>
    </lineage>
</organism>
<dbReference type="AlphaFoldDB" id="A0A0U1P5P5"/>
<protein>
    <submittedName>
        <fullName evidence="1">Uncharacterized protein</fullName>
    </submittedName>
</protein>
<evidence type="ECO:0000313" key="2">
    <source>
        <dbReference type="Proteomes" id="UP000030675"/>
    </source>
</evidence>
<dbReference type="HOGENOM" id="CLU_2220685_0_0_6"/>
<proteinExistence type="predicted"/>
<accession>A0A0U1P5P5</accession>
<name>A0A0U1P5P5_PHOLE</name>
<dbReference type="EMBL" id="DF196819">
    <property type="protein sequence ID" value="GAD29803.1"/>
    <property type="molecule type" value="Genomic_DNA"/>
</dbReference>
<sequence length="106" mass="11916">MSPLLTTLLLDVAMESRAKSTMSFFNVSEDTETFIIAEAYNVYETLQNSGEMVSFGLCLDQVLRCIESEYGITNFDIIYSAQKAIISTIDVETVKSALLYIHGERR</sequence>
<dbReference type="RefSeq" id="WP_023932322.1">
    <property type="nucleotide sequence ID" value="NZ_DF196819.1"/>
</dbReference>
<evidence type="ECO:0000313" key="1">
    <source>
        <dbReference type="EMBL" id="GAD29803.1"/>
    </source>
</evidence>
<dbReference type="Proteomes" id="UP000030675">
    <property type="component" value="Unassembled WGS sequence"/>
</dbReference>
<gene>
    <name evidence="1" type="ORF">PLEI_1456</name>
</gene>
<reference evidence="2" key="1">
    <citation type="submission" date="2012-12" db="EMBL/GenBank/DDBJ databases">
        <title>Genome Sequence of Photobacterium leiognathi lrivu.4.1.</title>
        <authorList>
            <person name="Urbanczyk H."/>
            <person name="Ogura Y."/>
            <person name="Hayashi T."/>
            <person name="Dunlap P.V."/>
        </authorList>
    </citation>
    <scope>NUCLEOTIDE SEQUENCE [LARGE SCALE GENOMIC DNA]</scope>
    <source>
        <strain evidence="2">lrivu.4.1</strain>
    </source>
</reference>